<keyword evidence="2" id="KW-1185">Reference proteome</keyword>
<accession>A0A4U6XCH2</accession>
<protein>
    <recommendedName>
        <fullName evidence="3">Heme oxygenase</fullName>
    </recommendedName>
</protein>
<dbReference type="CDD" id="cd19357">
    <property type="entry name" value="TenA_E_At3g16990-like"/>
    <property type="match status" value="1"/>
</dbReference>
<dbReference type="InterPro" id="IPR053261">
    <property type="entry name" value="Polyketide-peptide_reg"/>
</dbReference>
<organism evidence="1 2">
    <name type="scientific">Colletotrichum tanaceti</name>
    <dbReference type="NCBI Taxonomy" id="1306861"/>
    <lineage>
        <taxon>Eukaryota</taxon>
        <taxon>Fungi</taxon>
        <taxon>Dikarya</taxon>
        <taxon>Ascomycota</taxon>
        <taxon>Pezizomycotina</taxon>
        <taxon>Sordariomycetes</taxon>
        <taxon>Hypocreomycetidae</taxon>
        <taxon>Glomerellales</taxon>
        <taxon>Glomerellaceae</taxon>
        <taxon>Colletotrichum</taxon>
        <taxon>Colletotrichum destructivum species complex</taxon>
    </lineage>
</organism>
<comment type="caution">
    <text evidence="1">The sequence shown here is derived from an EMBL/GenBank/DDBJ whole genome shotgun (WGS) entry which is preliminary data.</text>
</comment>
<gene>
    <name evidence="1" type="ORF">CTA1_12014</name>
</gene>
<evidence type="ECO:0000313" key="1">
    <source>
        <dbReference type="EMBL" id="TKW52802.1"/>
    </source>
</evidence>
<dbReference type="Gene3D" id="1.20.910.10">
    <property type="entry name" value="Heme oxygenase-like"/>
    <property type="match status" value="1"/>
</dbReference>
<dbReference type="InterPro" id="IPR016084">
    <property type="entry name" value="Haem_Oase-like_multi-hlx"/>
</dbReference>
<dbReference type="Proteomes" id="UP000310108">
    <property type="component" value="Unassembled WGS sequence"/>
</dbReference>
<dbReference type="AlphaFoldDB" id="A0A4U6XCH2"/>
<name>A0A4U6XCH2_9PEZI</name>
<dbReference type="SUPFAM" id="SSF48613">
    <property type="entry name" value="Heme oxygenase-like"/>
    <property type="match status" value="1"/>
</dbReference>
<evidence type="ECO:0008006" key="3">
    <source>
        <dbReference type="Google" id="ProtNLM"/>
    </source>
</evidence>
<dbReference type="STRING" id="1306861.A0A4U6XCH2"/>
<evidence type="ECO:0000313" key="2">
    <source>
        <dbReference type="Proteomes" id="UP000310108"/>
    </source>
</evidence>
<proteinExistence type="predicted"/>
<reference evidence="1 2" key="1">
    <citation type="journal article" date="2019" name="PLoS ONE">
        <title>Comparative genome analysis indicates high evolutionary potential of pathogenicity genes in Colletotrichum tanaceti.</title>
        <authorList>
            <person name="Lelwala R.V."/>
            <person name="Korhonen P.K."/>
            <person name="Young N.D."/>
            <person name="Scott J.B."/>
            <person name="Ades P.A."/>
            <person name="Gasser R.B."/>
            <person name="Taylor P.W.J."/>
        </authorList>
    </citation>
    <scope>NUCLEOTIDE SEQUENCE [LARGE SCALE GENOMIC DNA]</scope>
    <source>
        <strain evidence="1">BRIP57314</strain>
    </source>
</reference>
<sequence>MPLTQNLLASDPASYARATQSRFLSAAAKGTVPKDVLGRWLVNDRLYIQAYIKGVGRLLDALDLPDIASTTTTTTTTTAAGAAAGVSSRFFVDKAARFCIGVNMPVSECGVVAPDEKLDGLRRFEKLFGGLSKGPKPFGWLVGAVLLYATEKCYLDAWSRARGALDLSADGSRDADGGALRREFIPDRSSEEFKAFVNVLGAIVDQGFEEAVEKGRKGVEDSLRERRSNEW</sequence>
<dbReference type="PANTHER" id="PTHR41813">
    <property type="entry name" value="REGULATOR PAB1642, PUTATIVE (AFU_ORTHOLOGUE AFUA_3G11955)-RELATED"/>
    <property type="match status" value="1"/>
</dbReference>
<dbReference type="PANTHER" id="PTHR41813:SF2">
    <property type="entry name" value="REGULATOR PAB1642, PUTATIVE (AFU_ORTHOLOGUE AFUA_3G11955)-RELATED"/>
    <property type="match status" value="1"/>
</dbReference>
<dbReference type="EMBL" id="PJEX01000221">
    <property type="protein sequence ID" value="TKW52802.1"/>
    <property type="molecule type" value="Genomic_DNA"/>
</dbReference>